<dbReference type="EMBL" id="LR031880">
    <property type="protein sequence ID" value="VDD60198.1"/>
    <property type="molecule type" value="Genomic_DNA"/>
</dbReference>
<name>A0A3P6G3F5_BRAOL</name>
<proteinExistence type="predicted"/>
<protein>
    <submittedName>
        <fullName evidence="1">Uncharacterized protein</fullName>
    </submittedName>
</protein>
<dbReference type="Gene3D" id="2.130.10.120">
    <property type="entry name" value="Prolyl oligopeptidase, N-terminal domain"/>
    <property type="match status" value="1"/>
</dbReference>
<evidence type="ECO:0000313" key="1">
    <source>
        <dbReference type="EMBL" id="VDD60198.1"/>
    </source>
</evidence>
<dbReference type="AlphaFoldDB" id="A0A3P6G3F5"/>
<organism evidence="1">
    <name type="scientific">Brassica oleracea</name>
    <name type="common">Wild cabbage</name>
    <dbReference type="NCBI Taxonomy" id="3712"/>
    <lineage>
        <taxon>Eukaryota</taxon>
        <taxon>Viridiplantae</taxon>
        <taxon>Streptophyta</taxon>
        <taxon>Embryophyta</taxon>
        <taxon>Tracheophyta</taxon>
        <taxon>Spermatophyta</taxon>
        <taxon>Magnoliopsida</taxon>
        <taxon>eudicotyledons</taxon>
        <taxon>Gunneridae</taxon>
        <taxon>Pentapetalae</taxon>
        <taxon>rosids</taxon>
        <taxon>malvids</taxon>
        <taxon>Brassicales</taxon>
        <taxon>Brassicaceae</taxon>
        <taxon>Brassiceae</taxon>
        <taxon>Brassica</taxon>
    </lineage>
</organism>
<sequence>MEYAQHCRRLIADNKAEPSVYDTMPTGPDAPPEHIILDKNINAQEYDYYSIGVFKGSCKFNLHTLVQIINWWPMQRTRKVLRYIPSMSSTRLKGLTCYLQWAGKVYF</sequence>
<reference evidence="1" key="1">
    <citation type="submission" date="2018-11" db="EMBL/GenBank/DDBJ databases">
        <authorList>
            <consortium name="Genoscope - CEA"/>
            <person name="William W."/>
        </authorList>
    </citation>
    <scope>NUCLEOTIDE SEQUENCE</scope>
</reference>
<accession>A0A3P6G3F5</accession>
<gene>
    <name evidence="1" type="ORF">BOLC6T35651H</name>
</gene>